<reference evidence="2" key="1">
    <citation type="submission" date="2019-03" db="EMBL/GenBank/DDBJ databases">
        <title>Long read genome sequence of the mycoparasitic Pythium oligandrum ATCC 38472 isolated from sugarbeet rhizosphere.</title>
        <authorList>
            <person name="Gaulin E."/>
        </authorList>
    </citation>
    <scope>NUCLEOTIDE SEQUENCE</scope>
    <source>
        <strain evidence="2">ATCC 38472_TT</strain>
    </source>
</reference>
<evidence type="ECO:0000256" key="1">
    <source>
        <dbReference type="SAM" id="MobiDB-lite"/>
    </source>
</evidence>
<accession>A0A8K1CHJ8</accession>
<dbReference type="Proteomes" id="UP000794436">
    <property type="component" value="Unassembled WGS sequence"/>
</dbReference>
<evidence type="ECO:0000313" key="3">
    <source>
        <dbReference type="Proteomes" id="UP000794436"/>
    </source>
</evidence>
<keyword evidence="3" id="KW-1185">Reference proteome</keyword>
<dbReference type="EMBL" id="SPLM01000072">
    <property type="protein sequence ID" value="TMW63108.1"/>
    <property type="molecule type" value="Genomic_DNA"/>
</dbReference>
<feature type="region of interest" description="Disordered" evidence="1">
    <location>
        <begin position="439"/>
        <end position="467"/>
    </location>
</feature>
<gene>
    <name evidence="2" type="ORF">Poli38472_002049</name>
</gene>
<organism evidence="2 3">
    <name type="scientific">Pythium oligandrum</name>
    <name type="common">Mycoparasitic fungus</name>
    <dbReference type="NCBI Taxonomy" id="41045"/>
    <lineage>
        <taxon>Eukaryota</taxon>
        <taxon>Sar</taxon>
        <taxon>Stramenopiles</taxon>
        <taxon>Oomycota</taxon>
        <taxon>Peronosporomycetes</taxon>
        <taxon>Pythiales</taxon>
        <taxon>Pythiaceae</taxon>
        <taxon>Pythium</taxon>
    </lineage>
</organism>
<sequence>MEGYSHCRCLQHQARLKRRCDGEASLPDKDGCLCFSGRWQQTKDNTTSDAAEKRQQMRSLKRKIGIPSSANVYRRKIVADDDGSDCSMDSSDDGAVSRDVDDVIHSRMFQPWIGEYSTQAPQRPLNTPNRLAPTSYLESIDPRRGLPRLHPRVAGNTIASHTIDRTLENALYMQARDQAMPSEELVDFLVYAASMKISRVPELVGTMDDTAATALGVVVEEFTKQVVVDHLLSNRVVCPPSREAVQAFATMILKGFNWLAYLRAAGYESVTAIQADAKEKILRELVQLIYESFQASQRPQLVGPSTTEREAVEICSWLRGTVEVELTRMICHHEAGHGNQETQQEQGDGPTWKLGAHNSRVTGRPVYRADISGDVGTHHQAQVVIDALETIEQAKAAVQRVISVLKTESDRLERKECPPEPPIPDPIVEELYGSLQQQVEKFRATRSSARNATAQQQEPPSNGAPKG</sequence>
<evidence type="ECO:0000313" key="2">
    <source>
        <dbReference type="EMBL" id="TMW63108.1"/>
    </source>
</evidence>
<dbReference type="AlphaFoldDB" id="A0A8K1CHJ8"/>
<name>A0A8K1CHJ8_PYTOL</name>
<proteinExistence type="predicted"/>
<dbReference type="OrthoDB" id="164840at2759"/>
<comment type="caution">
    <text evidence="2">The sequence shown here is derived from an EMBL/GenBank/DDBJ whole genome shotgun (WGS) entry which is preliminary data.</text>
</comment>
<protein>
    <submittedName>
        <fullName evidence="2">Uncharacterized protein</fullName>
    </submittedName>
</protein>
<feature type="compositionally biased region" description="Low complexity" evidence="1">
    <location>
        <begin position="445"/>
        <end position="454"/>
    </location>
</feature>